<keyword evidence="3" id="KW-1185">Reference proteome</keyword>
<feature type="region of interest" description="Disordered" evidence="1">
    <location>
        <begin position="1"/>
        <end position="46"/>
    </location>
</feature>
<feature type="compositionally biased region" description="Basic and acidic residues" evidence="1">
    <location>
        <begin position="1"/>
        <end position="12"/>
    </location>
</feature>
<dbReference type="AlphaFoldDB" id="A0A840CXB3"/>
<accession>A0A840CXB3</accession>
<dbReference type="EMBL" id="JACIER010000004">
    <property type="protein sequence ID" value="MBB4043511.1"/>
    <property type="molecule type" value="Genomic_DNA"/>
</dbReference>
<gene>
    <name evidence="2" type="ORF">GGR06_001293</name>
</gene>
<evidence type="ECO:0000313" key="2">
    <source>
        <dbReference type="EMBL" id="MBB4043511.1"/>
    </source>
</evidence>
<proteinExistence type="predicted"/>
<reference evidence="2" key="1">
    <citation type="submission" date="2020-08" db="EMBL/GenBank/DDBJ databases">
        <title>Genomic Encyclopedia of Type Strains, Phase IV (KMG-IV): sequencing the most valuable type-strain genomes for metagenomic binning, comparative biology and taxonomic classification.</title>
        <authorList>
            <person name="Goeker M."/>
        </authorList>
    </citation>
    <scope>NUCLEOTIDE SEQUENCE [LARGE SCALE GENOMIC DNA]</scope>
    <source>
        <strain evidence="2">DSM 105720</strain>
    </source>
</reference>
<protein>
    <submittedName>
        <fullName evidence="2">Uncharacterized protein</fullName>
    </submittedName>
</protein>
<evidence type="ECO:0000256" key="1">
    <source>
        <dbReference type="SAM" id="MobiDB-lite"/>
    </source>
</evidence>
<comment type="caution">
    <text evidence="2">The sequence shown here is derived from an EMBL/GenBank/DDBJ whole genome shotgun (WGS) entry which is preliminary data.</text>
</comment>
<dbReference type="Proteomes" id="UP000560658">
    <property type="component" value="Unassembled WGS sequence"/>
</dbReference>
<evidence type="ECO:0000313" key="3">
    <source>
        <dbReference type="Proteomes" id="UP000560658"/>
    </source>
</evidence>
<sequence>MRDKTFFPHRGESVSLKSGCEQRDYKPMDKEQTTSKGERRRGNANNIDIGFPFGVLVTPSRPTSIFRIRSISFARAVLFVNVC</sequence>
<feature type="compositionally biased region" description="Basic and acidic residues" evidence="1">
    <location>
        <begin position="20"/>
        <end position="41"/>
    </location>
</feature>
<organism evidence="2 3">
    <name type="scientific">Bacteroides reticulotermitis</name>
    <dbReference type="NCBI Taxonomy" id="1133319"/>
    <lineage>
        <taxon>Bacteria</taxon>
        <taxon>Pseudomonadati</taxon>
        <taxon>Bacteroidota</taxon>
        <taxon>Bacteroidia</taxon>
        <taxon>Bacteroidales</taxon>
        <taxon>Bacteroidaceae</taxon>
        <taxon>Bacteroides</taxon>
    </lineage>
</organism>
<name>A0A840CXB3_9BACE</name>